<dbReference type="AlphaFoldDB" id="X6LF79"/>
<feature type="non-terminal residue" evidence="1">
    <location>
        <position position="128"/>
    </location>
</feature>
<proteinExistence type="predicted"/>
<keyword evidence="2" id="KW-1185">Reference proteome</keyword>
<reference evidence="1 2" key="1">
    <citation type="journal article" date="2013" name="Curr. Biol.">
        <title>The Genome of the Foraminiferan Reticulomyxa filosa.</title>
        <authorList>
            <person name="Glockner G."/>
            <person name="Hulsmann N."/>
            <person name="Schleicher M."/>
            <person name="Noegel A.A."/>
            <person name="Eichinger L."/>
            <person name="Gallinger C."/>
            <person name="Pawlowski J."/>
            <person name="Sierra R."/>
            <person name="Euteneuer U."/>
            <person name="Pillet L."/>
            <person name="Moustafa A."/>
            <person name="Platzer M."/>
            <person name="Groth M."/>
            <person name="Szafranski K."/>
            <person name="Schliwa M."/>
        </authorList>
    </citation>
    <scope>NUCLEOTIDE SEQUENCE [LARGE SCALE GENOMIC DNA]</scope>
</reference>
<accession>X6LF79</accession>
<organism evidence="1 2">
    <name type="scientific">Reticulomyxa filosa</name>
    <dbReference type="NCBI Taxonomy" id="46433"/>
    <lineage>
        <taxon>Eukaryota</taxon>
        <taxon>Sar</taxon>
        <taxon>Rhizaria</taxon>
        <taxon>Retaria</taxon>
        <taxon>Foraminifera</taxon>
        <taxon>Monothalamids</taxon>
        <taxon>Reticulomyxidae</taxon>
        <taxon>Reticulomyxa</taxon>
    </lineage>
</organism>
<evidence type="ECO:0000313" key="1">
    <source>
        <dbReference type="EMBL" id="ETN99786.1"/>
    </source>
</evidence>
<dbReference type="Proteomes" id="UP000023152">
    <property type="component" value="Unassembled WGS sequence"/>
</dbReference>
<evidence type="ECO:0000313" key="2">
    <source>
        <dbReference type="Proteomes" id="UP000023152"/>
    </source>
</evidence>
<dbReference type="EMBL" id="ASPP01042917">
    <property type="protein sequence ID" value="ETN99786.1"/>
    <property type="molecule type" value="Genomic_DNA"/>
</dbReference>
<name>X6LF79_RETFI</name>
<protein>
    <submittedName>
        <fullName evidence="1">Uncharacterized protein</fullName>
    </submittedName>
</protein>
<sequence>MEWYLIANNFNHFYDVAKSRIAMIQNTFTFNNVTNLISWRNDHWSNEYVLGPVVHLWSNTFTKNNAWNIIHMNGPDLSQSTYNRYQRWSIVYVITSEVIKIDMYNIIITHTNVLYLNDTRSSLYGANV</sequence>
<comment type="caution">
    <text evidence="1">The sequence shown here is derived from an EMBL/GenBank/DDBJ whole genome shotgun (WGS) entry which is preliminary data.</text>
</comment>
<gene>
    <name evidence="1" type="ORF">RFI_37681</name>
</gene>